<gene>
    <name evidence="4" type="ORF">EKO04_005176</name>
</gene>
<dbReference type="Gene3D" id="3.40.50.720">
    <property type="entry name" value="NAD(P)-binding Rossmann-like Domain"/>
    <property type="match status" value="1"/>
</dbReference>
<dbReference type="InterPro" id="IPR020845">
    <property type="entry name" value="AMP-binding_CS"/>
</dbReference>
<dbReference type="SUPFAM" id="SSF47336">
    <property type="entry name" value="ACP-like"/>
    <property type="match status" value="1"/>
</dbReference>
<dbReference type="PROSITE" id="PS00455">
    <property type="entry name" value="AMP_BINDING"/>
    <property type="match status" value="1"/>
</dbReference>
<evidence type="ECO:0000313" key="5">
    <source>
        <dbReference type="Proteomes" id="UP000651452"/>
    </source>
</evidence>
<dbReference type="Gene3D" id="1.10.1200.10">
    <property type="entry name" value="ACP-like"/>
    <property type="match status" value="1"/>
</dbReference>
<dbReference type="InterPro" id="IPR009081">
    <property type="entry name" value="PP-bd_ACP"/>
</dbReference>
<name>A0A8H7J6L6_9PLEO</name>
<accession>A0A8H7J6L6</accession>
<evidence type="ECO:0000259" key="3">
    <source>
        <dbReference type="PROSITE" id="PS50075"/>
    </source>
</evidence>
<protein>
    <recommendedName>
        <fullName evidence="3">Carrier domain-containing protein</fullName>
    </recommendedName>
</protein>
<dbReference type="InterPro" id="IPR042099">
    <property type="entry name" value="ANL_N_sf"/>
</dbReference>
<dbReference type="Pfam" id="PF23562">
    <property type="entry name" value="AMP-binding_C_3"/>
    <property type="match status" value="1"/>
</dbReference>
<reference evidence="4" key="2">
    <citation type="submission" date="2020-09" db="EMBL/GenBank/DDBJ databases">
        <title>Reference genome assembly for Australian Ascochyta lentis isolate Al4.</title>
        <authorList>
            <person name="Lee R.C."/>
            <person name="Farfan-Caceres L.M."/>
            <person name="Debler J.W."/>
            <person name="Williams A.H."/>
            <person name="Henares B.M."/>
        </authorList>
    </citation>
    <scope>NUCLEOTIDE SEQUENCE</scope>
    <source>
        <strain evidence="4">Al4</strain>
    </source>
</reference>
<feature type="domain" description="Carrier" evidence="3">
    <location>
        <begin position="548"/>
        <end position="624"/>
    </location>
</feature>
<dbReference type="EMBL" id="RZGK01000009">
    <property type="protein sequence ID" value="KAF9696641.1"/>
    <property type="molecule type" value="Genomic_DNA"/>
</dbReference>
<dbReference type="InterPro" id="IPR036291">
    <property type="entry name" value="NAD(P)-bd_dom_sf"/>
</dbReference>
<dbReference type="PANTHER" id="PTHR43439:SF2">
    <property type="entry name" value="ENZYME, PUTATIVE (JCVI)-RELATED"/>
    <property type="match status" value="1"/>
</dbReference>
<dbReference type="Pfam" id="PF00550">
    <property type="entry name" value="PP-binding"/>
    <property type="match status" value="1"/>
</dbReference>
<dbReference type="InterPro" id="IPR013120">
    <property type="entry name" value="FAR_NAD-bd"/>
</dbReference>
<proteinExistence type="predicted"/>
<keyword evidence="5" id="KW-1185">Reference proteome</keyword>
<evidence type="ECO:0000256" key="2">
    <source>
        <dbReference type="ARBA" id="ARBA00022553"/>
    </source>
</evidence>
<dbReference type="SUPFAM" id="SSF56801">
    <property type="entry name" value="Acetyl-CoA synthetase-like"/>
    <property type="match status" value="1"/>
</dbReference>
<comment type="caution">
    <text evidence="4">The sequence shown here is derived from an EMBL/GenBank/DDBJ whole genome shotgun (WGS) entry which is preliminary data.</text>
</comment>
<organism evidence="4 5">
    <name type="scientific">Ascochyta lentis</name>
    <dbReference type="NCBI Taxonomy" id="205686"/>
    <lineage>
        <taxon>Eukaryota</taxon>
        <taxon>Fungi</taxon>
        <taxon>Dikarya</taxon>
        <taxon>Ascomycota</taxon>
        <taxon>Pezizomycotina</taxon>
        <taxon>Dothideomycetes</taxon>
        <taxon>Pleosporomycetidae</taxon>
        <taxon>Pleosporales</taxon>
        <taxon>Pleosporineae</taxon>
        <taxon>Didymellaceae</taxon>
        <taxon>Ascochyta</taxon>
    </lineage>
</organism>
<evidence type="ECO:0000256" key="1">
    <source>
        <dbReference type="ARBA" id="ARBA00022450"/>
    </source>
</evidence>
<dbReference type="SUPFAM" id="SSF51735">
    <property type="entry name" value="NAD(P)-binding Rossmann-fold domains"/>
    <property type="match status" value="1"/>
</dbReference>
<reference evidence="4" key="1">
    <citation type="submission" date="2018-12" db="EMBL/GenBank/DDBJ databases">
        <authorList>
            <person name="Syme R.A."/>
            <person name="Farfan-Caceres L."/>
            <person name="Lichtenzveig J."/>
        </authorList>
    </citation>
    <scope>NUCLEOTIDE SEQUENCE</scope>
    <source>
        <strain evidence="4">Al4</strain>
    </source>
</reference>
<sequence length="1063" mass="116691">MRLTKDTSFLVPDLVSNRAKHDPHGVFARVPVGPLYSNGFKNVTNAQLNNAINFTASLLKTAYGESETFETLTYIGSMDIRYTIMVVAGMKIGYKVFLPSPRNSVEAHVALLTRPQCTKLVITEPQPPFITPILSQMHLSTFSLPSLELLLNAEDVEDVPFRKTFDEAKNDPIFVLHTSGSTGIPKPLIYTHDWASKCIGSTCIPPQEDQVDFARYITNGTFLITLPPFHVTGVGMTLVMALFHNLIPVYPIAGPPPTTEAFIDAISNTEVDWALVFPVVVDELGKRPDLLHIAASRLKYISYAGGSVPKASGDAVARKLPIWTIIGSSEAGLTPFVHNRDGYNNAEDWVYMHFNPALKHEMRHSHDDFYELIIIRNNDTDGFQPVFTHFPDAEVFPTRDLFRPHPTKHDLWLYHSRVDDIIVFLNGEKTNPISFEQQIMRHPEVKAALVLGAQRVEAALLVELATDAGLADDERSALIERIWPVIEEANKVTLAHARVAKSKILLVRPDTPMARAGKGTVQRAATLALYGAEIEEMYQREEILKAGSVDSASEGDMRTIIRNAVAELVSMDDLDFFQLGMDSLGALRLQRVLKKQFPEAHISNNTVYSYSSVNALFRALEHATLTAINGTTEDKSPDGGGAETNAVRADSVVTHDPTTSTAELEKKLETFSNEINAISPRGDLPASTVQGEDMTILLTGTTGAIGSHMLDTFLSRPEIVHVSRSAHQLSSRASDVPERRPRQTELRFATDTYDELLEQVTHMVHNAWPVNFNMPLPSFAPSIAGVVSLIRFSVRSKANSSIQFLSSISSVFNYPEETVPEDIVFDTLTPSATGYGQSKHIAERLLDHAAKKLGIHATAVRIGQVAGAARTAGGWNWQEWVPSLVTTSAFMGVLPAELGNGADKVDWIPIDHLAEVLVELALAPKHAGVEACGAAVGHVVHPRPVTWAAILPVVKRTIDDSGLEGHHIRIVPYGEWLATLRAKADGAEMDPEVDYAAVVGKLPGLKLIDFYEGLQIGNARGPHFTLSVEKTSEISSVLAGLEPIQSEWVAGWVKEWLEAARML</sequence>
<dbReference type="AlphaFoldDB" id="A0A8H7J6L6"/>
<dbReference type="InterPro" id="IPR051414">
    <property type="entry name" value="Adenylate-forming_Reductase"/>
</dbReference>
<dbReference type="Proteomes" id="UP000651452">
    <property type="component" value="Unassembled WGS sequence"/>
</dbReference>
<dbReference type="InterPro" id="IPR000873">
    <property type="entry name" value="AMP-dep_synth/lig_dom"/>
</dbReference>
<dbReference type="PROSITE" id="PS50075">
    <property type="entry name" value="CARRIER"/>
    <property type="match status" value="1"/>
</dbReference>
<dbReference type="Pfam" id="PF00501">
    <property type="entry name" value="AMP-binding"/>
    <property type="match status" value="1"/>
</dbReference>
<keyword evidence="2" id="KW-0597">Phosphoprotein</keyword>
<dbReference type="PANTHER" id="PTHR43439">
    <property type="entry name" value="PHENYLACETATE-COENZYME A LIGASE"/>
    <property type="match status" value="1"/>
</dbReference>
<dbReference type="Gene3D" id="3.40.50.12780">
    <property type="entry name" value="N-terminal domain of ligase-like"/>
    <property type="match status" value="1"/>
</dbReference>
<dbReference type="InterPro" id="IPR036736">
    <property type="entry name" value="ACP-like_sf"/>
</dbReference>
<dbReference type="OrthoDB" id="429813at2759"/>
<dbReference type="Pfam" id="PF07993">
    <property type="entry name" value="NAD_binding_4"/>
    <property type="match status" value="1"/>
</dbReference>
<keyword evidence="1" id="KW-0596">Phosphopantetheine</keyword>
<evidence type="ECO:0000313" key="4">
    <source>
        <dbReference type="EMBL" id="KAF9696641.1"/>
    </source>
</evidence>